<keyword evidence="1" id="KW-0812">Transmembrane</keyword>
<keyword evidence="1" id="KW-1133">Transmembrane helix</keyword>
<protein>
    <submittedName>
        <fullName evidence="2">Uncharacterized protein</fullName>
    </submittedName>
</protein>
<feature type="transmembrane region" description="Helical" evidence="1">
    <location>
        <begin position="12"/>
        <end position="30"/>
    </location>
</feature>
<proteinExistence type="predicted"/>
<feature type="transmembrane region" description="Helical" evidence="1">
    <location>
        <begin position="151"/>
        <end position="172"/>
    </location>
</feature>
<dbReference type="RefSeq" id="WP_110608211.1">
    <property type="nucleotide sequence ID" value="NZ_PDOD01000001.1"/>
</dbReference>
<keyword evidence="3" id="KW-1185">Reference proteome</keyword>
<evidence type="ECO:0000313" key="3">
    <source>
        <dbReference type="Proteomes" id="UP000248214"/>
    </source>
</evidence>
<accession>A0A323TIA3</accession>
<feature type="transmembrane region" description="Helical" evidence="1">
    <location>
        <begin position="79"/>
        <end position="100"/>
    </location>
</feature>
<dbReference type="Proteomes" id="UP000248214">
    <property type="component" value="Unassembled WGS sequence"/>
</dbReference>
<feature type="transmembrane region" description="Helical" evidence="1">
    <location>
        <begin position="231"/>
        <end position="254"/>
    </location>
</feature>
<sequence>MNFRHSFYYKGRLLRSSVISVVCLIIYLLAKGLLDMIHHSYYTFSITGLMFVYLSCLLMIFFVSLLFDQFSLGIKAKFFSLFFYLFFLTGGAQGLIHIIMHTEVNVLVLLGLSGFTSLIISTMMIVVFPASLKKRQSYIDQLRRYYKRRPLMNWIIRMTCGMFFLFITYYLLNSMIFPFIEPYYLSSGTPFLVQEGNYQAIERAAMATYSLMMIVAFIPLFALWKGSKSSLLFWFGFPLFVLVALQPFLLFFHWPLGFRFPIFIQTTLVIYIQTIILVQMFYLPSEYQEEEYFFLVLNSLKL</sequence>
<dbReference type="EMBL" id="PDOD01000001">
    <property type="protein sequence ID" value="PYZ94578.1"/>
    <property type="molecule type" value="Genomic_DNA"/>
</dbReference>
<organism evidence="2 3">
    <name type="scientific">Salipaludibacillus keqinensis</name>
    <dbReference type="NCBI Taxonomy" id="2045207"/>
    <lineage>
        <taxon>Bacteria</taxon>
        <taxon>Bacillati</taxon>
        <taxon>Bacillota</taxon>
        <taxon>Bacilli</taxon>
        <taxon>Bacillales</taxon>
        <taxon>Bacillaceae</taxon>
    </lineage>
</organism>
<reference evidence="2 3" key="1">
    <citation type="submission" date="2017-10" db="EMBL/GenBank/DDBJ databases">
        <title>Bacillus sp. nov., a halophilic bacterium isolated from a Keqin Lake.</title>
        <authorList>
            <person name="Wang H."/>
        </authorList>
    </citation>
    <scope>NUCLEOTIDE SEQUENCE [LARGE SCALE GENOMIC DNA]</scope>
    <source>
        <strain evidence="2 3">KQ-12</strain>
    </source>
</reference>
<gene>
    <name evidence="2" type="ORF">CR194_03330</name>
</gene>
<dbReference type="AlphaFoldDB" id="A0A323TIA3"/>
<feature type="transmembrane region" description="Helical" evidence="1">
    <location>
        <begin position="42"/>
        <end position="67"/>
    </location>
</feature>
<keyword evidence="1" id="KW-0472">Membrane</keyword>
<dbReference type="OrthoDB" id="2966394at2"/>
<feature type="transmembrane region" description="Helical" evidence="1">
    <location>
        <begin position="260"/>
        <end position="283"/>
    </location>
</feature>
<feature type="transmembrane region" description="Helical" evidence="1">
    <location>
        <begin position="106"/>
        <end position="130"/>
    </location>
</feature>
<feature type="transmembrane region" description="Helical" evidence="1">
    <location>
        <begin position="204"/>
        <end position="224"/>
    </location>
</feature>
<evidence type="ECO:0000256" key="1">
    <source>
        <dbReference type="SAM" id="Phobius"/>
    </source>
</evidence>
<name>A0A323TIA3_9BACI</name>
<evidence type="ECO:0000313" key="2">
    <source>
        <dbReference type="EMBL" id="PYZ94578.1"/>
    </source>
</evidence>
<comment type="caution">
    <text evidence="2">The sequence shown here is derived from an EMBL/GenBank/DDBJ whole genome shotgun (WGS) entry which is preliminary data.</text>
</comment>